<feature type="compositionally biased region" description="Polar residues" evidence="1">
    <location>
        <begin position="275"/>
        <end position="305"/>
    </location>
</feature>
<feature type="compositionally biased region" description="Pro residues" evidence="1">
    <location>
        <begin position="399"/>
        <end position="415"/>
    </location>
</feature>
<keyword evidence="4" id="KW-1185">Reference proteome</keyword>
<comment type="caution">
    <text evidence="3">The sequence shown here is derived from an EMBL/GenBank/DDBJ whole genome shotgun (WGS) entry which is preliminary data.</text>
</comment>
<feature type="compositionally biased region" description="Low complexity" evidence="1">
    <location>
        <begin position="416"/>
        <end position="428"/>
    </location>
</feature>
<feature type="chain" id="PRO_5047028251" evidence="2">
    <location>
        <begin position="23"/>
        <end position="455"/>
    </location>
</feature>
<dbReference type="RefSeq" id="WP_379015108.1">
    <property type="nucleotide sequence ID" value="NZ_JBHSDC010000029.1"/>
</dbReference>
<evidence type="ECO:0000256" key="1">
    <source>
        <dbReference type="SAM" id="MobiDB-lite"/>
    </source>
</evidence>
<dbReference type="Pfam" id="PF20245">
    <property type="entry name" value="DUF6600"/>
    <property type="match status" value="1"/>
</dbReference>
<sequence length="455" mass="52324">MKTLFKIAVTSLVIATSATSCYVSQTTSAPRPVYQEPQQEADEISFSTFYTELSPYGRWIDYPQYGRVWIANQPGFVPYQTDGHWTYTAYGWTWVSDYNWGWAPFHYGRWSYDNFYGWLWIPGYEWAPAWVSWRSGGGYYGWAPLSPGISIGVEIGFNTIPQHYWCFVPNQYMGSNNIRNYYAVRNNNVTIINNTTIINTTNQYRGARYWQGPDRNDVERYTGRSIQPYELHDANKPGQQVSNNNINVYRPRIRQNDMEKGTPSFIDNKPRPGQLPTTAAPNRDMPSNDNNPNNTAPPSRQYTPPANTPALPERPRPSVPQQQPQQPADNVRLPQVPQNPDNRPMPSRPQYTPPTNTPAVPERPRPSMPQQSQQPVDNPRLPQVPQNRDNRPMPSRPQYTPPTYTPVVPQRPRPLVPQQQPQQPVELPKPMRVPQTPNNKPPQQRPQSVKKPQDN</sequence>
<organism evidence="3 4">
    <name type="scientific">Parasediminibacterium paludis</name>
    <dbReference type="NCBI Taxonomy" id="908966"/>
    <lineage>
        <taxon>Bacteria</taxon>
        <taxon>Pseudomonadati</taxon>
        <taxon>Bacteroidota</taxon>
        <taxon>Chitinophagia</taxon>
        <taxon>Chitinophagales</taxon>
        <taxon>Chitinophagaceae</taxon>
        <taxon>Parasediminibacterium</taxon>
    </lineage>
</organism>
<dbReference type="PROSITE" id="PS51257">
    <property type="entry name" value="PROKAR_LIPOPROTEIN"/>
    <property type="match status" value="1"/>
</dbReference>
<feature type="region of interest" description="Disordered" evidence="1">
    <location>
        <begin position="251"/>
        <end position="455"/>
    </location>
</feature>
<protein>
    <submittedName>
        <fullName evidence="3">DUF6600 domain-containing protein</fullName>
    </submittedName>
</protein>
<evidence type="ECO:0000313" key="4">
    <source>
        <dbReference type="Proteomes" id="UP001595906"/>
    </source>
</evidence>
<accession>A0ABV8Q1F9</accession>
<name>A0ABV8Q1F9_9BACT</name>
<dbReference type="Proteomes" id="UP001595906">
    <property type="component" value="Unassembled WGS sequence"/>
</dbReference>
<reference evidence="4" key="1">
    <citation type="journal article" date="2019" name="Int. J. Syst. Evol. Microbiol.">
        <title>The Global Catalogue of Microorganisms (GCM) 10K type strain sequencing project: providing services to taxonomists for standard genome sequencing and annotation.</title>
        <authorList>
            <consortium name="The Broad Institute Genomics Platform"/>
            <consortium name="The Broad Institute Genome Sequencing Center for Infectious Disease"/>
            <person name="Wu L."/>
            <person name="Ma J."/>
        </authorList>
    </citation>
    <scope>NUCLEOTIDE SEQUENCE [LARGE SCALE GENOMIC DNA]</scope>
    <source>
        <strain evidence="4">CECT 8010</strain>
    </source>
</reference>
<evidence type="ECO:0000313" key="3">
    <source>
        <dbReference type="EMBL" id="MFC4233017.1"/>
    </source>
</evidence>
<evidence type="ECO:0000256" key="2">
    <source>
        <dbReference type="SAM" id="SignalP"/>
    </source>
</evidence>
<keyword evidence="2" id="KW-0732">Signal</keyword>
<dbReference type="InterPro" id="IPR046535">
    <property type="entry name" value="DUF6600"/>
</dbReference>
<gene>
    <name evidence="3" type="ORF">ACFOW1_14040</name>
</gene>
<proteinExistence type="predicted"/>
<feature type="signal peptide" evidence="2">
    <location>
        <begin position="1"/>
        <end position="22"/>
    </location>
</feature>
<dbReference type="EMBL" id="JBHSDC010000029">
    <property type="protein sequence ID" value="MFC4233017.1"/>
    <property type="molecule type" value="Genomic_DNA"/>
</dbReference>